<evidence type="ECO:0000256" key="1">
    <source>
        <dbReference type="SAM" id="SignalP"/>
    </source>
</evidence>
<dbReference type="Pfam" id="PF02469">
    <property type="entry name" value="Fasciclin"/>
    <property type="match status" value="2"/>
</dbReference>
<evidence type="ECO:0000259" key="2">
    <source>
        <dbReference type="PROSITE" id="PS50213"/>
    </source>
</evidence>
<dbReference type="SMART" id="SM00554">
    <property type="entry name" value="FAS1"/>
    <property type="match status" value="2"/>
</dbReference>
<keyword evidence="1" id="KW-0732">Signal</keyword>
<reference evidence="3 4" key="1">
    <citation type="journal article" date="2017" name="Nat. Ecol. Evol.">
        <title>Scallop genome provides insights into evolution of bilaterian karyotype and development.</title>
        <authorList>
            <person name="Wang S."/>
            <person name="Zhang J."/>
            <person name="Jiao W."/>
            <person name="Li J."/>
            <person name="Xun X."/>
            <person name="Sun Y."/>
            <person name="Guo X."/>
            <person name="Huan P."/>
            <person name="Dong B."/>
            <person name="Zhang L."/>
            <person name="Hu X."/>
            <person name="Sun X."/>
            <person name="Wang J."/>
            <person name="Zhao C."/>
            <person name="Wang Y."/>
            <person name="Wang D."/>
            <person name="Huang X."/>
            <person name="Wang R."/>
            <person name="Lv J."/>
            <person name="Li Y."/>
            <person name="Zhang Z."/>
            <person name="Liu B."/>
            <person name="Lu W."/>
            <person name="Hui Y."/>
            <person name="Liang J."/>
            <person name="Zhou Z."/>
            <person name="Hou R."/>
            <person name="Li X."/>
            <person name="Liu Y."/>
            <person name="Li H."/>
            <person name="Ning X."/>
            <person name="Lin Y."/>
            <person name="Zhao L."/>
            <person name="Xing Q."/>
            <person name="Dou J."/>
            <person name="Li Y."/>
            <person name="Mao J."/>
            <person name="Guo H."/>
            <person name="Dou H."/>
            <person name="Li T."/>
            <person name="Mu C."/>
            <person name="Jiang W."/>
            <person name="Fu Q."/>
            <person name="Fu X."/>
            <person name="Miao Y."/>
            <person name="Liu J."/>
            <person name="Yu Q."/>
            <person name="Li R."/>
            <person name="Liao H."/>
            <person name="Li X."/>
            <person name="Kong Y."/>
            <person name="Jiang Z."/>
            <person name="Chourrout D."/>
            <person name="Li R."/>
            <person name="Bao Z."/>
        </authorList>
    </citation>
    <scope>NUCLEOTIDE SEQUENCE [LARGE SCALE GENOMIC DNA]</scope>
    <source>
        <strain evidence="3 4">PY_sf001</strain>
    </source>
</reference>
<dbReference type="GO" id="GO:0030198">
    <property type="term" value="P:extracellular matrix organization"/>
    <property type="evidence" value="ECO:0007669"/>
    <property type="project" value="TreeGrafter"/>
</dbReference>
<feature type="signal peptide" evidence="1">
    <location>
        <begin position="1"/>
        <end position="18"/>
    </location>
</feature>
<dbReference type="Proteomes" id="UP000242188">
    <property type="component" value="Unassembled WGS sequence"/>
</dbReference>
<proteinExistence type="predicted"/>
<protein>
    <submittedName>
        <fullName evidence="3">Transforming growth factor-beta-induced protein ig-h3</fullName>
    </submittedName>
</protein>
<feature type="chain" id="PRO_5012555459" evidence="1">
    <location>
        <begin position="19"/>
        <end position="294"/>
    </location>
</feature>
<dbReference type="AlphaFoldDB" id="A0A210PG87"/>
<dbReference type="InterPro" id="IPR036378">
    <property type="entry name" value="FAS1_dom_sf"/>
</dbReference>
<gene>
    <name evidence="3" type="ORF">KP79_PYT11388</name>
</gene>
<dbReference type="InterPro" id="IPR000782">
    <property type="entry name" value="FAS1_domain"/>
</dbReference>
<dbReference type="GO" id="GO:0007155">
    <property type="term" value="P:cell adhesion"/>
    <property type="evidence" value="ECO:0007669"/>
    <property type="project" value="TreeGrafter"/>
</dbReference>
<feature type="domain" description="FAS1" evidence="2">
    <location>
        <begin position="154"/>
        <end position="283"/>
    </location>
</feature>
<evidence type="ECO:0000313" key="4">
    <source>
        <dbReference type="Proteomes" id="UP000242188"/>
    </source>
</evidence>
<dbReference type="EMBL" id="NEDP02076723">
    <property type="protein sequence ID" value="OWF35508.1"/>
    <property type="molecule type" value="Genomic_DNA"/>
</dbReference>
<name>A0A210PG87_MIZYE</name>
<dbReference type="GO" id="GO:0031012">
    <property type="term" value="C:extracellular matrix"/>
    <property type="evidence" value="ECO:0007669"/>
    <property type="project" value="TreeGrafter"/>
</dbReference>
<dbReference type="GO" id="GO:0050839">
    <property type="term" value="F:cell adhesion molecule binding"/>
    <property type="evidence" value="ECO:0007669"/>
    <property type="project" value="TreeGrafter"/>
</dbReference>
<dbReference type="FunFam" id="2.30.180.10:FF:000032">
    <property type="entry name" value="Fasciclin domain-containing protein, putative"/>
    <property type="match status" value="2"/>
</dbReference>
<dbReference type="PANTHER" id="PTHR10900">
    <property type="entry name" value="PERIOSTIN-RELATED"/>
    <property type="match status" value="1"/>
</dbReference>
<dbReference type="PANTHER" id="PTHR10900:SF124">
    <property type="entry name" value="FI05614P"/>
    <property type="match status" value="1"/>
</dbReference>
<dbReference type="Gene3D" id="2.30.180.10">
    <property type="entry name" value="FAS1 domain"/>
    <property type="match status" value="2"/>
</dbReference>
<comment type="caution">
    <text evidence="3">The sequence shown here is derived from an EMBL/GenBank/DDBJ whole genome shotgun (WGS) entry which is preliminary data.</text>
</comment>
<feature type="domain" description="FAS1" evidence="2">
    <location>
        <begin position="18"/>
        <end position="149"/>
    </location>
</feature>
<evidence type="ECO:0000313" key="3">
    <source>
        <dbReference type="EMBL" id="OWF35508.1"/>
    </source>
</evidence>
<sequence>MDGSHILGLLLLCGSAFAEDNVLVTAERLGGKTLGTLVKDADLVDTLSGEGPFTVFAPVDKAFKALPQSVLDKLSGDKELLKQVLTYHVVSGNVTSGQLKNDMVVDTVEGMSKLRVNIYGSKVTVNGASVILADQFATNGVVHMINEVLYPLPTQSLLDYAAATPSFSQLVYIVSMADLIDFFKGGPFTLFAPTDAAFDKLPPGLINELLQNKTALVNVLEYHVILGTVYSAGLSNNQRVKAANEQELTVKIEGANVIINDAKVTTADVTVTNGVIHVIDTVLLPPSLSARYKR</sequence>
<dbReference type="InterPro" id="IPR050904">
    <property type="entry name" value="Adhesion/Biosynth-related"/>
</dbReference>
<keyword evidence="4" id="KW-1185">Reference proteome</keyword>
<organism evidence="3 4">
    <name type="scientific">Mizuhopecten yessoensis</name>
    <name type="common">Japanese scallop</name>
    <name type="synonym">Patinopecten yessoensis</name>
    <dbReference type="NCBI Taxonomy" id="6573"/>
    <lineage>
        <taxon>Eukaryota</taxon>
        <taxon>Metazoa</taxon>
        <taxon>Spiralia</taxon>
        <taxon>Lophotrochozoa</taxon>
        <taxon>Mollusca</taxon>
        <taxon>Bivalvia</taxon>
        <taxon>Autobranchia</taxon>
        <taxon>Pteriomorphia</taxon>
        <taxon>Pectinida</taxon>
        <taxon>Pectinoidea</taxon>
        <taxon>Pectinidae</taxon>
        <taxon>Mizuhopecten</taxon>
    </lineage>
</organism>
<dbReference type="SUPFAM" id="SSF82153">
    <property type="entry name" value="FAS1 domain"/>
    <property type="match status" value="2"/>
</dbReference>
<accession>A0A210PG87</accession>
<dbReference type="OrthoDB" id="286301at2759"/>
<dbReference type="GO" id="GO:0005615">
    <property type="term" value="C:extracellular space"/>
    <property type="evidence" value="ECO:0007669"/>
    <property type="project" value="TreeGrafter"/>
</dbReference>
<dbReference type="PROSITE" id="PS50213">
    <property type="entry name" value="FAS1"/>
    <property type="match status" value="2"/>
</dbReference>